<accession>A0ABR7F4F6</accession>
<dbReference type="RefSeq" id="WP_118589754.1">
    <property type="nucleotide sequence ID" value="NZ_JACOOZ010000008.1"/>
</dbReference>
<evidence type="ECO:0000313" key="2">
    <source>
        <dbReference type="Proteomes" id="UP000597877"/>
    </source>
</evidence>
<name>A0ABR7F4F6_9FIRM</name>
<proteinExistence type="predicted"/>
<keyword evidence="2" id="KW-1185">Reference proteome</keyword>
<gene>
    <name evidence="1" type="ORF">H8S00_10890</name>
</gene>
<sequence>MSVSEKVSKYIESNNLSFLQISKDTGIDERKLRGEIKPLEAGEFLELCFYLNVKPEEFME</sequence>
<comment type="caution">
    <text evidence="1">The sequence shown here is derived from an EMBL/GenBank/DDBJ whole genome shotgun (WGS) entry which is preliminary data.</text>
</comment>
<dbReference type="Proteomes" id="UP000597877">
    <property type="component" value="Unassembled WGS sequence"/>
</dbReference>
<organism evidence="1 2">
    <name type="scientific">Eubacterium segne</name>
    <dbReference type="NCBI Taxonomy" id="2763045"/>
    <lineage>
        <taxon>Bacteria</taxon>
        <taxon>Bacillati</taxon>
        <taxon>Bacillota</taxon>
        <taxon>Clostridia</taxon>
        <taxon>Eubacteriales</taxon>
        <taxon>Eubacteriaceae</taxon>
        <taxon>Eubacterium</taxon>
    </lineage>
</organism>
<protein>
    <recommendedName>
        <fullName evidence="3">XRE family transcriptional regulator</fullName>
    </recommendedName>
</protein>
<reference evidence="1 2" key="1">
    <citation type="submission" date="2020-08" db="EMBL/GenBank/DDBJ databases">
        <title>Genome public.</title>
        <authorList>
            <person name="Liu C."/>
            <person name="Sun Q."/>
        </authorList>
    </citation>
    <scope>NUCLEOTIDE SEQUENCE [LARGE SCALE GENOMIC DNA]</scope>
    <source>
        <strain evidence="1 2">BX4</strain>
    </source>
</reference>
<evidence type="ECO:0008006" key="3">
    <source>
        <dbReference type="Google" id="ProtNLM"/>
    </source>
</evidence>
<evidence type="ECO:0000313" key="1">
    <source>
        <dbReference type="EMBL" id="MBC5668477.1"/>
    </source>
</evidence>
<dbReference type="EMBL" id="JACOOZ010000008">
    <property type="protein sequence ID" value="MBC5668477.1"/>
    <property type="molecule type" value="Genomic_DNA"/>
</dbReference>